<evidence type="ECO:0000259" key="15">
    <source>
        <dbReference type="SMART" id="SM00829"/>
    </source>
</evidence>
<evidence type="ECO:0000256" key="6">
    <source>
        <dbReference type="ARBA" id="ARBA00022946"/>
    </source>
</evidence>
<dbReference type="InterPro" id="IPR011032">
    <property type="entry name" value="GroES-like_sf"/>
</dbReference>
<evidence type="ECO:0000256" key="2">
    <source>
        <dbReference type="ARBA" id="ARBA00010371"/>
    </source>
</evidence>
<sequence length="340" mass="37671">MSVVSQKLFYSEFGEPVKVVRLEEENLQVPKTNEVLIRMLAAPVNPADIITLQGLYPTKPSLPAVPGNEGVGEVLSVGSAVDSLKPGDRVTAQTAINWGTWRTHAVCDAGHVYKIPKELSIVDAATMSVNPYTAYRMLKDFVPLSEGDVVIQNGANSACGQYVIELCKVWGYHTVNVVRDRPNIDELKENLKELGATYVLTEDELWETEMFKSGKVARPRLALNCVGGASGELLARQLEYSSTMVTYGAMSKQPVPAHAAFFIYNNLTWRGFWVSEWMKQHTGSPQHLQMKDHVSQLLIERKLSTPVHKLVPITAYKEALANTSSGTALKSVKYIFNFQN</sequence>
<keyword evidence="4" id="KW-0276">Fatty acid metabolism</keyword>
<evidence type="ECO:0000256" key="7">
    <source>
        <dbReference type="ARBA" id="ARBA00023002"/>
    </source>
</evidence>
<evidence type="ECO:0000256" key="14">
    <source>
        <dbReference type="ARBA" id="ARBA00048843"/>
    </source>
</evidence>
<dbReference type="Gene3D" id="3.40.50.720">
    <property type="entry name" value="NAD(P)-binding Rossmann-like Domain"/>
    <property type="match status" value="1"/>
</dbReference>
<evidence type="ECO:0000256" key="1">
    <source>
        <dbReference type="ARBA" id="ARBA00004173"/>
    </source>
</evidence>
<dbReference type="InterPro" id="IPR013154">
    <property type="entry name" value="ADH-like_N"/>
</dbReference>
<keyword evidence="5" id="KW-0521">NADP</keyword>
<proteinExistence type="inferred from homology"/>
<comment type="similarity">
    <text evidence="2">Belongs to the zinc-containing alcohol dehydrogenase family. Quinone oxidoreductase subfamily.</text>
</comment>
<dbReference type="InterPro" id="IPR051034">
    <property type="entry name" value="Mito_Enoyl-ACP_Reductase"/>
</dbReference>
<evidence type="ECO:0000256" key="8">
    <source>
        <dbReference type="ARBA" id="ARBA00023098"/>
    </source>
</evidence>
<dbReference type="SUPFAM" id="SSF50129">
    <property type="entry name" value="GroES-like"/>
    <property type="match status" value="1"/>
</dbReference>
<organism evidence="16 17">
    <name type="scientific">Dryococelus australis</name>
    <dbReference type="NCBI Taxonomy" id="614101"/>
    <lineage>
        <taxon>Eukaryota</taxon>
        <taxon>Metazoa</taxon>
        <taxon>Ecdysozoa</taxon>
        <taxon>Arthropoda</taxon>
        <taxon>Hexapoda</taxon>
        <taxon>Insecta</taxon>
        <taxon>Pterygota</taxon>
        <taxon>Neoptera</taxon>
        <taxon>Polyneoptera</taxon>
        <taxon>Phasmatodea</taxon>
        <taxon>Verophasmatodea</taxon>
        <taxon>Anareolatae</taxon>
        <taxon>Phasmatidae</taxon>
        <taxon>Eurycanthinae</taxon>
        <taxon>Dryococelus</taxon>
    </lineage>
</organism>
<dbReference type="Pfam" id="PF08240">
    <property type="entry name" value="ADH_N"/>
    <property type="match status" value="1"/>
</dbReference>
<accession>A0ABQ9GAZ5</accession>
<dbReference type="PANTHER" id="PTHR43981">
    <property type="entry name" value="ENOYL-[ACYL-CARRIER-PROTEIN] REDUCTASE, MITOCHONDRIAL"/>
    <property type="match status" value="1"/>
</dbReference>
<evidence type="ECO:0000313" key="16">
    <source>
        <dbReference type="EMBL" id="KAJ8868603.1"/>
    </source>
</evidence>
<keyword evidence="3" id="KW-0444">Lipid biosynthesis</keyword>
<keyword evidence="10" id="KW-0275">Fatty acid biosynthesis</keyword>
<evidence type="ECO:0000256" key="5">
    <source>
        <dbReference type="ARBA" id="ARBA00022857"/>
    </source>
</evidence>
<keyword evidence="6" id="KW-0809">Transit peptide</keyword>
<dbReference type="PANTHER" id="PTHR43981:SF2">
    <property type="entry name" value="ENOYL-[ACYL-CARRIER-PROTEIN] REDUCTASE, MITOCHONDRIAL"/>
    <property type="match status" value="1"/>
</dbReference>
<reference evidence="16 17" key="1">
    <citation type="submission" date="2023-02" db="EMBL/GenBank/DDBJ databases">
        <title>LHISI_Scaffold_Assembly.</title>
        <authorList>
            <person name="Stuart O.P."/>
            <person name="Cleave R."/>
            <person name="Magrath M.J.L."/>
            <person name="Mikheyev A.S."/>
        </authorList>
    </citation>
    <scope>NUCLEOTIDE SEQUENCE [LARGE SCALE GENOMIC DNA]</scope>
    <source>
        <strain evidence="16">Daus_M_001</strain>
        <tissue evidence="16">Leg muscle</tissue>
    </source>
</reference>
<comment type="subcellular location">
    <subcellularLocation>
        <location evidence="1">Mitochondrion</location>
    </subcellularLocation>
</comment>
<evidence type="ECO:0000256" key="12">
    <source>
        <dbReference type="ARBA" id="ARBA00041058"/>
    </source>
</evidence>
<name>A0ABQ9GAZ5_9NEOP</name>
<dbReference type="InterPro" id="IPR013149">
    <property type="entry name" value="ADH-like_C"/>
</dbReference>
<evidence type="ECO:0000256" key="11">
    <source>
        <dbReference type="ARBA" id="ARBA00038963"/>
    </source>
</evidence>
<evidence type="ECO:0000256" key="10">
    <source>
        <dbReference type="ARBA" id="ARBA00023160"/>
    </source>
</evidence>
<protein>
    <recommendedName>
        <fullName evidence="12">Enoyl-[acyl-carrier-protein] reductase, mitochondrial</fullName>
        <ecNumber evidence="11">1.3.1.104</ecNumber>
    </recommendedName>
    <alternativeName>
        <fullName evidence="13">2-enoyl thioester reductase</fullName>
    </alternativeName>
</protein>
<evidence type="ECO:0000256" key="9">
    <source>
        <dbReference type="ARBA" id="ARBA00023128"/>
    </source>
</evidence>
<evidence type="ECO:0000313" key="17">
    <source>
        <dbReference type="Proteomes" id="UP001159363"/>
    </source>
</evidence>
<dbReference type="EC" id="1.3.1.104" evidence="11"/>
<dbReference type="Gene3D" id="3.90.180.10">
    <property type="entry name" value="Medium-chain alcohol dehydrogenases, catalytic domain"/>
    <property type="match status" value="1"/>
</dbReference>
<dbReference type="CDD" id="cd08290">
    <property type="entry name" value="ETR"/>
    <property type="match status" value="1"/>
</dbReference>
<dbReference type="Pfam" id="PF00107">
    <property type="entry name" value="ADH_zinc_N"/>
    <property type="match status" value="1"/>
</dbReference>
<comment type="catalytic activity">
    <reaction evidence="14">
        <text>a 2,3-saturated acyl-[ACP] + NADP(+) = a (2E)-enoyl-[ACP] + NADPH + H(+)</text>
        <dbReference type="Rhea" id="RHEA:22564"/>
        <dbReference type="Rhea" id="RHEA-COMP:9925"/>
        <dbReference type="Rhea" id="RHEA-COMP:9926"/>
        <dbReference type="ChEBI" id="CHEBI:15378"/>
        <dbReference type="ChEBI" id="CHEBI:57783"/>
        <dbReference type="ChEBI" id="CHEBI:58349"/>
        <dbReference type="ChEBI" id="CHEBI:78784"/>
        <dbReference type="ChEBI" id="CHEBI:78785"/>
        <dbReference type="EC" id="1.3.1.104"/>
    </reaction>
</comment>
<dbReference type="Proteomes" id="UP001159363">
    <property type="component" value="Chromosome 13"/>
</dbReference>
<dbReference type="EMBL" id="JARBHB010000014">
    <property type="protein sequence ID" value="KAJ8868603.1"/>
    <property type="molecule type" value="Genomic_DNA"/>
</dbReference>
<gene>
    <name evidence="16" type="ORF">PR048_030141</name>
</gene>
<keyword evidence="9" id="KW-0496">Mitochondrion</keyword>
<dbReference type="SMART" id="SM00829">
    <property type="entry name" value="PKS_ER"/>
    <property type="match status" value="1"/>
</dbReference>
<keyword evidence="7" id="KW-0560">Oxidoreductase</keyword>
<feature type="domain" description="Enoyl reductase (ER)" evidence="15">
    <location>
        <begin position="15"/>
        <end position="329"/>
    </location>
</feature>
<evidence type="ECO:0000256" key="13">
    <source>
        <dbReference type="ARBA" id="ARBA00042123"/>
    </source>
</evidence>
<keyword evidence="8" id="KW-0443">Lipid metabolism</keyword>
<dbReference type="InterPro" id="IPR036291">
    <property type="entry name" value="NAD(P)-bd_dom_sf"/>
</dbReference>
<evidence type="ECO:0000256" key="3">
    <source>
        <dbReference type="ARBA" id="ARBA00022516"/>
    </source>
</evidence>
<keyword evidence="17" id="KW-1185">Reference proteome</keyword>
<dbReference type="SUPFAM" id="SSF51735">
    <property type="entry name" value="NAD(P)-binding Rossmann-fold domains"/>
    <property type="match status" value="1"/>
</dbReference>
<dbReference type="InterPro" id="IPR020843">
    <property type="entry name" value="ER"/>
</dbReference>
<evidence type="ECO:0000256" key="4">
    <source>
        <dbReference type="ARBA" id="ARBA00022832"/>
    </source>
</evidence>
<comment type="caution">
    <text evidence="16">The sequence shown here is derived from an EMBL/GenBank/DDBJ whole genome shotgun (WGS) entry which is preliminary data.</text>
</comment>